<proteinExistence type="predicted"/>
<keyword evidence="1" id="KW-0732">Signal</keyword>
<gene>
    <name evidence="2" type="ORF">HNP38_001277</name>
</gene>
<dbReference type="PROSITE" id="PS51257">
    <property type="entry name" value="PROKAR_LIPOPROTEIN"/>
    <property type="match status" value="1"/>
</dbReference>
<dbReference type="AlphaFoldDB" id="A0A840KBY9"/>
<accession>A0A840KBY9</accession>
<organism evidence="2 3">
    <name type="scientific">Chryseobacterium defluvii</name>
    <dbReference type="NCBI Taxonomy" id="160396"/>
    <lineage>
        <taxon>Bacteria</taxon>
        <taxon>Pseudomonadati</taxon>
        <taxon>Bacteroidota</taxon>
        <taxon>Flavobacteriia</taxon>
        <taxon>Flavobacteriales</taxon>
        <taxon>Weeksellaceae</taxon>
        <taxon>Chryseobacterium group</taxon>
        <taxon>Chryseobacterium</taxon>
    </lineage>
</organism>
<name>A0A840KBY9_9FLAO</name>
<reference evidence="2 3" key="1">
    <citation type="submission" date="2020-08" db="EMBL/GenBank/DDBJ databases">
        <title>Functional genomics of gut bacteria from endangered species of beetles.</title>
        <authorList>
            <person name="Carlos-Shanley C."/>
        </authorList>
    </citation>
    <scope>NUCLEOTIDE SEQUENCE [LARGE SCALE GENOMIC DNA]</scope>
    <source>
        <strain evidence="2 3">S00151</strain>
    </source>
</reference>
<comment type="caution">
    <text evidence="2">The sequence shown here is derived from an EMBL/GenBank/DDBJ whole genome shotgun (WGS) entry which is preliminary data.</text>
</comment>
<dbReference type="EMBL" id="JACHLE010000001">
    <property type="protein sequence ID" value="MBB4806005.1"/>
    <property type="molecule type" value="Genomic_DNA"/>
</dbReference>
<evidence type="ECO:0000313" key="2">
    <source>
        <dbReference type="EMBL" id="MBB4806005.1"/>
    </source>
</evidence>
<protein>
    <recommendedName>
        <fullName evidence="4">DUF5050 domain-containing protein</fullName>
    </recommendedName>
</protein>
<sequence length="328" mass="37491">MKTLILPLLFLLTFFISCRDNDIAETLEKQVASYDVYVSGKESGQLCYWKNGIKHNIANNSIDHVPSKIYISGNDVYIKGRYGYWKNGNYTTYYQAAGLTNQSVIDIFDFYVKNGNIYFVGYTWVFNSSVADKYEFCYWKNGVKTLLFKDISTYNDICTITEFNSDVYVGAVKKENGIYESGYFKNTTFYPLFSSPTSGPQSTNVVSNNDNIYFSTLLFYKNLQTGNQVNIPPLPSGYHSSNIPALDQNDLYNNGSQDYYYKNGNLISSPNFSKPIIKDLKVMDQNVYMIRTDPNDTEFKVYINNVETQTIQNVNFGSGFNNITVVKH</sequence>
<dbReference type="RefSeq" id="WP_184186204.1">
    <property type="nucleotide sequence ID" value="NZ_JACHLE010000001.1"/>
</dbReference>
<dbReference type="Proteomes" id="UP000592180">
    <property type="component" value="Unassembled WGS sequence"/>
</dbReference>
<keyword evidence="3" id="KW-1185">Reference proteome</keyword>
<evidence type="ECO:0008006" key="4">
    <source>
        <dbReference type="Google" id="ProtNLM"/>
    </source>
</evidence>
<feature type="signal peptide" evidence="1">
    <location>
        <begin position="1"/>
        <end position="19"/>
    </location>
</feature>
<evidence type="ECO:0000313" key="3">
    <source>
        <dbReference type="Proteomes" id="UP000592180"/>
    </source>
</evidence>
<evidence type="ECO:0000256" key="1">
    <source>
        <dbReference type="SAM" id="SignalP"/>
    </source>
</evidence>
<feature type="chain" id="PRO_5032885256" description="DUF5050 domain-containing protein" evidence="1">
    <location>
        <begin position="20"/>
        <end position="328"/>
    </location>
</feature>